<dbReference type="InterPro" id="IPR018201">
    <property type="entry name" value="Ketoacyl_synth_AS"/>
</dbReference>
<organism evidence="13 14">
    <name type="scientific">Spongiactinospora rosea</name>
    <dbReference type="NCBI Taxonomy" id="2248750"/>
    <lineage>
        <taxon>Bacteria</taxon>
        <taxon>Bacillati</taxon>
        <taxon>Actinomycetota</taxon>
        <taxon>Actinomycetes</taxon>
        <taxon>Streptosporangiales</taxon>
        <taxon>Streptosporangiaceae</taxon>
        <taxon>Spongiactinospora</taxon>
    </lineage>
</organism>
<dbReference type="InterPro" id="IPR049900">
    <property type="entry name" value="PKS_mFAS_DH"/>
</dbReference>
<dbReference type="InterPro" id="IPR014030">
    <property type="entry name" value="Ketoacyl_synth_N"/>
</dbReference>
<feature type="domain" description="Ketosynthase family 3 (KS3)" evidence="11">
    <location>
        <begin position="88"/>
        <end position="513"/>
    </location>
</feature>
<dbReference type="GO" id="GO:0004315">
    <property type="term" value="F:3-oxoacyl-[acyl-carrier-protein] synthase activity"/>
    <property type="evidence" value="ECO:0007669"/>
    <property type="project" value="InterPro"/>
</dbReference>
<dbReference type="InterPro" id="IPR032821">
    <property type="entry name" value="PKS_assoc"/>
</dbReference>
<dbReference type="GO" id="GO:0031177">
    <property type="term" value="F:phosphopantetheine binding"/>
    <property type="evidence" value="ECO:0007669"/>
    <property type="project" value="InterPro"/>
</dbReference>
<reference evidence="13 14" key="1">
    <citation type="submission" date="2018-06" db="EMBL/GenBank/DDBJ databases">
        <title>Sphaerisporangium craniellae sp. nov., isolated from a marine sponge in the South China Sea.</title>
        <authorList>
            <person name="Li L."/>
        </authorList>
    </citation>
    <scope>NUCLEOTIDE SEQUENCE [LARGE SCALE GENOMIC DNA]</scope>
    <source>
        <strain evidence="13 14">LHW63015</strain>
    </source>
</reference>
<feature type="domain" description="Ketosynthase family 3 (KS3)" evidence="11">
    <location>
        <begin position="3376"/>
        <end position="3786"/>
    </location>
</feature>
<feature type="domain" description="Carrier" evidence="10">
    <location>
        <begin position="1639"/>
        <end position="1714"/>
    </location>
</feature>
<dbReference type="SUPFAM" id="SSF52151">
    <property type="entry name" value="FabD/lysophospholipase-like"/>
    <property type="match status" value="4"/>
</dbReference>
<dbReference type="PROSITE" id="PS52004">
    <property type="entry name" value="KS3_2"/>
    <property type="match status" value="4"/>
</dbReference>
<dbReference type="PROSITE" id="PS00606">
    <property type="entry name" value="KS3_1"/>
    <property type="match status" value="4"/>
</dbReference>
<dbReference type="Pfam" id="PF14765">
    <property type="entry name" value="PS-DH"/>
    <property type="match status" value="4"/>
</dbReference>
<evidence type="ECO:0000256" key="3">
    <source>
        <dbReference type="ARBA" id="ARBA00022450"/>
    </source>
</evidence>
<feature type="domain" description="PKS/mFAS DH" evidence="12">
    <location>
        <begin position="2585"/>
        <end position="2857"/>
    </location>
</feature>
<dbReference type="InterPro" id="IPR006162">
    <property type="entry name" value="Ppantetheine_attach_site"/>
</dbReference>
<dbReference type="InterPro" id="IPR020841">
    <property type="entry name" value="PKS_Beta-ketoAc_synthase_dom"/>
</dbReference>
<dbReference type="SMART" id="SM00823">
    <property type="entry name" value="PKS_PP"/>
    <property type="match status" value="4"/>
</dbReference>
<evidence type="ECO:0000256" key="5">
    <source>
        <dbReference type="ARBA" id="ARBA00022679"/>
    </source>
</evidence>
<dbReference type="InterPro" id="IPR013968">
    <property type="entry name" value="PKS_KR"/>
</dbReference>
<feature type="active site" description="Proton acceptor; for dehydratase activity" evidence="9">
    <location>
        <position position="989"/>
    </location>
</feature>
<dbReference type="Pfam" id="PF22953">
    <property type="entry name" value="SpnB_Rossmann"/>
    <property type="match status" value="4"/>
</dbReference>
<dbReference type="InterPro" id="IPR042104">
    <property type="entry name" value="PKS_dehydratase_sf"/>
</dbReference>
<dbReference type="SUPFAM" id="SSF53901">
    <property type="entry name" value="Thiolase-like"/>
    <property type="match status" value="4"/>
</dbReference>
<feature type="domain" description="PKS/mFAS DH" evidence="12">
    <location>
        <begin position="5915"/>
        <end position="6185"/>
    </location>
</feature>
<keyword evidence="4" id="KW-0597">Phosphoprotein</keyword>
<dbReference type="InterPro" id="IPR020806">
    <property type="entry name" value="PKS_PP-bd"/>
</dbReference>
<dbReference type="OrthoDB" id="4537517at2"/>
<dbReference type="Gene3D" id="3.10.129.110">
    <property type="entry name" value="Polyketide synthase dehydratase"/>
    <property type="match status" value="4"/>
</dbReference>
<feature type="region of interest" description="N-terminal hotdog fold" evidence="9">
    <location>
        <begin position="957"/>
        <end position="1077"/>
    </location>
</feature>
<feature type="region of interest" description="N-terminal hotdog fold" evidence="9">
    <location>
        <begin position="5915"/>
        <end position="6032"/>
    </location>
</feature>
<keyword evidence="5" id="KW-0808">Transferase</keyword>
<dbReference type="EMBL" id="QMEY01000002">
    <property type="protein sequence ID" value="RBQ20836.1"/>
    <property type="molecule type" value="Genomic_DNA"/>
</dbReference>
<feature type="domain" description="Carrier" evidence="10">
    <location>
        <begin position="3282"/>
        <end position="3357"/>
    </location>
</feature>
<dbReference type="PANTHER" id="PTHR43775:SF51">
    <property type="entry name" value="INACTIVE PHENOLPHTHIOCEROL SYNTHESIS POLYKETIDE SYNTHASE TYPE I PKS1-RELATED"/>
    <property type="match status" value="1"/>
</dbReference>
<dbReference type="Pfam" id="PF08659">
    <property type="entry name" value="KR"/>
    <property type="match status" value="4"/>
</dbReference>
<dbReference type="Gene3D" id="3.40.50.720">
    <property type="entry name" value="NAD(P)-binding Rossmann-like Domain"/>
    <property type="match status" value="4"/>
</dbReference>
<dbReference type="Gene3D" id="3.40.366.10">
    <property type="entry name" value="Malonyl-Coenzyme A Acyl Carrier Protein, domain 2"/>
    <property type="match status" value="4"/>
</dbReference>
<protein>
    <submittedName>
        <fullName evidence="13">Polyketide synthase</fullName>
    </submittedName>
</protein>
<comment type="cofactor">
    <cofactor evidence="1">
        <name>pantetheine 4'-phosphate</name>
        <dbReference type="ChEBI" id="CHEBI:47942"/>
    </cofactor>
</comment>
<evidence type="ECO:0000256" key="6">
    <source>
        <dbReference type="ARBA" id="ARBA00023194"/>
    </source>
</evidence>
<dbReference type="PROSITE" id="PS50075">
    <property type="entry name" value="CARRIER"/>
    <property type="match status" value="4"/>
</dbReference>
<evidence type="ECO:0000256" key="9">
    <source>
        <dbReference type="PROSITE-ProRule" id="PRU01363"/>
    </source>
</evidence>
<dbReference type="SMART" id="SM00825">
    <property type="entry name" value="PKS_KS"/>
    <property type="match status" value="4"/>
</dbReference>
<dbReference type="FunFam" id="3.40.47.10:FF:000019">
    <property type="entry name" value="Polyketide synthase type I"/>
    <property type="match status" value="4"/>
</dbReference>
<dbReference type="InterPro" id="IPR036736">
    <property type="entry name" value="ACP-like_sf"/>
</dbReference>
<dbReference type="InterPro" id="IPR015083">
    <property type="entry name" value="NorB/c/GfsB-D-like_docking"/>
</dbReference>
<feature type="active site" description="Proton donor; for dehydratase activity" evidence="9">
    <location>
        <position position="4424"/>
    </location>
</feature>
<dbReference type="GO" id="GO:0033068">
    <property type="term" value="P:macrolide biosynthetic process"/>
    <property type="evidence" value="ECO:0007669"/>
    <property type="project" value="UniProtKB-ARBA"/>
</dbReference>
<evidence type="ECO:0000256" key="8">
    <source>
        <dbReference type="ARBA" id="ARBA00023315"/>
    </source>
</evidence>
<dbReference type="InterPro" id="IPR057326">
    <property type="entry name" value="KR_dom"/>
</dbReference>
<dbReference type="SMART" id="SM00822">
    <property type="entry name" value="PKS_KR"/>
    <property type="match status" value="4"/>
</dbReference>
<dbReference type="Gene3D" id="3.40.47.10">
    <property type="match status" value="4"/>
</dbReference>
<accession>A0A366M3R1</accession>
<dbReference type="InterPro" id="IPR055123">
    <property type="entry name" value="SpnB-like_Rossmann"/>
</dbReference>
<dbReference type="FunFam" id="1.10.1200.10:FF:000007">
    <property type="entry name" value="Probable polyketide synthase pks17"/>
    <property type="match status" value="4"/>
</dbReference>
<sequence length="6773" mass="707272">MLSVARHSLGAACHLDVRWHVGAWPTPRGLGVGRCWGGSVALGRSHSRSRRSGFSVNNEAKLVEYLKRATADLREARRRLREAELREHEPIAIVGMSCRYPGGVDSPEGLWRLVADQVDAISGFPVDRGWDIDAVYDPEPGVPGRSYVRDGGFLYDAAEFDPAFFGISPREAVAMDPQQRLLLEVSWEALERAGLDPHDLRGSQTGVFAGVMYDDYGSRPGKVPEDIAGYVGNGSAPSVVSGRVSYLFGLEGPAVTVDTACSSSLVALHLAARSLRQEECSLALVGGVTVMATPSMFVDFSRQRGLAPDGRSKSFAAAADGASWSEGVGVLVLERLSDAQRNGHRVLAVVRGSAVNQDGASSGLTAPNGPSQERVIRQALANARLSTADVDVVEAHGTGTTLGDPIEAQALLATYGQGRSAEPLWLGSIKSNIGHSQAAAGVAGVIKMVMAMRHGVLPRTLHVDEPTPHVDWSAGAVELLTEAREWPEGERPRRAAVSSFGISGTNAHVIIEEAPESEEPAEVQPSGVLPVVVSARSEAGLLEQAGRLAEHVRARPELELGDVAVSLTARAALERRAVVVAGDRETLLDGLDGLVPGAALVAGRTGMVFSGQGSQRLGMGRELYEAFPVFAGVVDEVCAVTDQVLDRPLREVMWGSDAAALEQTAYAQCGLFALQVGLYRLVESWGVVPDAVMGHSIGELAAAHVAGVFSLGDAAALVAARGRLMQALPEGGAMLAVAATEADVAQAIEGLDLSIAAVNGPAAVVVSGAREALEGFAAGVEWRCRWLRVSHAFHSGLMDPMLDAFAEAASRVRFEQPRLPLVSNVSGTWAGQEVCSPEYWVEHVRRTVRFDDGVVAMAADGVTRFVEIGPDGVLSAMSDERLFVPLLRKDRPEVEALWSGLGRAWAAGVVVDWKAALAGRGRRVDLPTYAFQRERYWLEPANEAGDVTRVGQRPADHPLLGAVVTLPGTGGVVLTGRLSIGDQPWLADHAVLGQVILPGTAFVELALQAADEVDCRAIEELTLHAPLPVPDEGGIAIQVVVEGADEAGRRAVAIYSGPSSATTLHASGTLTPGDASAGWEATAWPPEGAEAVDITGAYEDLAEAGYGYGPAFQGLRAVWRRGGEVFAEVGLPDAAGGRGFGVHPALLDAVLHAALVGDTEAGPSIPFAWGGVSLFAAGVSVVRVRIAPSGPDGVSVELADESGVRVASVGSLVARPVSAERLAAALVAQGGFRESLYRLEWAEAGAAAGALADVPDAVALVCEPDGGAVPESVHATAVRVLEAVQQWLADDRFADSRLVIVTRGAVAVRPDETVDDLAGAAVWGLVRSAQAEHPGRFVLVDTDGPVPALVDGEPEYAVRDGRVFLPRLGRVRAVAGELPQLSGPVLVTGGTGGLGALVARHLVSVHGVRELLLVGRRGLDAPGAAELRDELAGLGASVEIAACDVADRDAVAGLLAGRAVGAVVHAAGVLDDGVVEALTPERMAAVLRPKVDAAWHLHELLPDVSAFVLFSSGAGLMGSAGQANYAAGNAFLDALASRRPGGLSLAWGLWEQAEGMGGALAEVDRSRMSREGVLALTAEEGLALLDTALGVDAAVLAPVRLDLNALRARGTSIPSVLKGLAGMRTRSSAPSRGSSWTPQTVLELVRAQVASVLGHGSVEAVEPERAFTDLGFDSLTAVELRNGLGSVTGLRLPATLVFDHPSPRVLAEYLLGELMGSAPAPAPVQAAVAVDDDPVVIVGMSCRYPGGVDSPEGLWRLVADQVDAISGFPTNRGWDIDAMFDPEPGLAGRSYVRDGGFLHDAAEFDPGFFGISPREALAMDPQQRLLLEVSWEALERAGIDPHGLRGSRTGVFAGVMYHDYADSGAGGSVVSGRVSYTFGLEGPAVSVDTACSSSLVALHWAAQALRQGECSLALAGGVTVMATPGSFVEFSLQRGLAPDGRSKSFAGAADGTSWSEGVGVLVLERLSDARRNGHRVLAVLRGSAINQDGASNGLTAPNGPSQERLVRQVLANAGLSAHDVDAVEAHGTGTTLGDPIEAQALLATYGQGRSAEPLWLGSIKSNIGHSQAAAGVAGVIKMVMAMRHGVLPATLHVDEPTPHVDWSAGAVELLTEAREWPDVDRPRRAGVSSFGISGTNAHVIIEQAPEEEPAEVQPSGLVPVVVSARTEAGLHGQAGRLAEHLRTHPELEIADVAVSLTTRAGLERRAVLVAGDRDGLLAELDGLDAGSAVLAGRTGMVFSGQGSQRLGMGRELYEAFPVFAGVVDEVCAVTGQVLDRPLREVMWGSDAAALEQTAYAQCGLFALQVGLYRLVESWGVVPDAVMGHSIGELAAAHVAGVFSLQDAAALVAARGRLMQALPEGGAMLAVAATEREVSEAATELGLSIAAVNGPSAVVVSGERQALEALAERGWRCRWLRVSHAFHSGLMDPMLDAFAEAASRVTYASPRIRLVSNVSGTWAGQEVCSPEYWVEHVRRTVRFNDGVTAMAADGVTRFVEMGPDGVLSAMSDERLFVPLLRKDRPEVEALWSGLGRAWAAGVAVDWKAALAGRGRRVDLPTYAFQHERFWLTSGGGTGDPASLGQVAAAHPLLGALVALPESDGVVLTGRLSISDQPWLADHAVLGQVILPGTAFVELVLQGAERVGCERIEELTLHAPLLLPDEGTLAMRVTIGSLDGGRRSVAVHSCAGDPEADASWVLHATGTLTDSPSTTDPHADLTAWPPPGATPVSIEGLYPRLAEAGYGYGPAFQGLRAVWRRGGEVFAEVGLPDAADGRGFGVHPALLDAVLHAALVGDVAAGPSIPFAWGGVSLFAAGVSVVRVRIAPSGPDGVSVELADESGVRVASVGSLVARPVSAERLAAALVAQGGFRESLYRLEWAEAGAAAFDEAAEIPHAVTLVHGADSVEAVHEAAAWALAVVQDWLADDRSADSRLVIVTRGAVAVSSQETVADLAGAAVWGLVRSAQAEHPGRFVLVDTDGPVPALVDGESEYAVRDGRVFLPRLARVRAAAGETPAMLGQVLITGGTGGLGALVARHLVTTHNVRELLLVGRRGLDAPGAAELRDELAGLGASVEIAACDVADRDALADLLAGRAIGAAIHAAGVLDDGVVEALTPERLSTVLRPKVDAAWHLHELLPDVSAFVVFSSLSGVLGAAGQANYAAANAFLDALASRRPGALSLAWGLWEQAEGMGGSLTDVDRSRMTREGVRALTADEGLGLLDAALGIEAAALVPVKLDLAALRAQGEAVPNALRGLVQVKRQRAAEITPDGLAGRLAGLTEVERERVVIDLVRAQVASVLGHGSAEAVEPERAFSDLGFDSLTAVELRNRLGTVTGLRLPATLVFDYPSPRVLAEYLLDEVVGTAEVAAPVVAATVAVDDDPVVIVGMSCRYPGGVSTPEELWRLVAGQVDAISGFPADRGWDIDGVYDPVPEQPGKSYVRDGGFLHDAAEFDPGFFGISPREALAMDPQQRLLLEVSWEALERTGIDPLSLRGSRTGVFAGVMYHDYLDSSSGGSVVSGRVSYTFGLEGPAISVDTACSSSLVALHLAAQSLRQGECSLALVGGVTVMATPDSFIEFSRQRGLAPDGRSKSFAAAADGVAWGEGAGVLVVERLSDAQRNGHQVLAVVRGSAVNQDGASNGLTAPNGPSQERVIRQALANARLETSEVDVVEAHGTGTTLGDPIEAQALLATYGQNRQEPLHLGSIKSNIGHTQAAAGVAGVIKMVMAMRHGTLPATLHVDEPTPHVDWSAGAVELLTEAREWPQVNRLRRAGVSSFGISGTNAHVIIEQAPEEEPAEVQPSGVLPVVLSARTEAGLREQAERLAEHLRTHPELELSDVAFSLTERAALERRAVVVADDREALLGGLDLGEGPVSGRTGMLFSGQGSQRLGMGRELYETFPVFAGVIDEVCAVTDQVLDRPLREVMWGTDASALEQTAYAQCGLFALQVGLYRLIESWGVARDAVMGHSIGELAAAHIAGVFSLSDAAALVAARGTLMQALPEGGAMLAVAATEADVAQVMDGLDLSIAAVNGPSAVVVSGDRPALEEFAARVEWRVRWLRVSHAFHSALMDPMLEAFAQAAARVTYASPRIPLISNVSGTWAGQEVCSPEYWVEHVRRTVRFDDGVAAMAADGVTRFVEIGPDGVLSAMNEDRLSVPLLRKDRPEIEALWSGLGRAWATGLTVDWKQALAGRGRRVDLPTYAFQHERFWLESAHEAGDVTRVGQSPADHPLLGAVVTLPGTGGVVLTGRLSVQDQPWLAEHTVLGQVILPGTALVELALQAADQTDCRAVEELTLHAPLVIPQQGGIALRVSVDAADEQGRRPIEFHSLPERAAPGTPWTLHATGLLTETPTTATAEDLTAWPPPGAEPLSLDGFYARLAADSMSYGPLFQGLRAAWRRGDDLYAEVALPEEAEEPSRFGLHPALLDAALHATDLLGRIAPGPVLPFAWENVTLHADGARSLRVHITQSPTGPDALALTLADDAGTLVASVGSIVIRPVTEEHLAAARTEPLFQVDWTRLDTRPPAQRHIGAVLATDATETHWGAPVYPDVASLAEAGDMPQTVALVCERDGGPLPESVHTTAVRVLETVRQWLADDRCRDSRLLVVTRGAVAVRPGEAVEDLAGAAVWGLVRSAQAEHPGRFTLVDTDGPVLPAGDEPELVIRGVEVYVPRLTRVRPTGELPRLAGPVLITGGTGGLGALVARHLATTHNVRELLLVGRRGLDAPGAADLRDELEALGADVEIAACDVADRDALAGLLAGRELGAVVHAAGVLDDGVIESMTPDRMATVLRPKVDAAWHLHELLPEVPAFVLFSSLTGALGSAGQANYATANAFLDALAQHRRAHGPAALSLEWGLWEQAAGMGGSLAEADVSRMARDGVLALTADEGLSLLDAALGVDAPALMPVKVDFAALAAAGESAPALLRGLVQAKRQRAAGTAPNGLAALTGAERERAAIDLVRAQVASVLGHGSPEAVEPERAFSDLGFDSLTAVELRNRLGTVTGLRLPATLVFDYPSPRVLAEYLLDEVAGTAEAATPEPAAALPADDDPIVIVGMSCRYPGAADSPEGLWRLVADQVDAITGFPADRGWDIDAVYDPEPGKAGKSYVRDGGFLHHAAEFDPGFFGISPREALSMDPQQRLLLEVSWEALERAGIDPHALRGSRTGVFAGVMYHDYADSGSSGSVVSGRVSYTFGLEGPAVSVDTACSSSLVALHLAAQSLRQGECSLALAGGVAVMATPDSFVEFSRQRGLAPDGRSKSFAAAADGAAWGEGVGVLVVERLSDARRNGHEVLAVVRGSAINQDGASNGLTAPNGPSQERVIRQALANAHLTTADVDAVEAHGTGTTLGDPIEAQALLATYGQNRQEPLRLGSIKSNIGHTQAAAGVAGVIKMVMAMRHGTLPATLHVDEPTPHVDWSAGAVELLTEAREWPDLDRPRRAGVSSFGISGTNAHIILEQAPEEEPAERPEPTGGVLPLIVSARSEAGLREQAGSLAAHLRAHPGLEIADVAYSLTTRAALERRSVVVAGDRDAALDGLALVAAGQGVRGGSQVGSAGVVFVFPGQGSQWVGMCLELLESSPAFAQAMDACADALAEWVDWRLPDVLRSAPMLERVDVVQPVLWAVMVSLAEHWQAHGVRPAAVVGHSQGEIAAACVAGALSLRDGARVVALRSRLIAETLTGLGGGMMSVGLPADEAERLVADTGLSVAAVNGASSVVLSGDGRELDELAATLEGRGVRYKRVPVDYASHSGHVEVLRERLLEELAPIRPRPARVPFYSTVTGTQLDTAELDAAYWYTNLRQTVRFSPVVRTLLGQGLRAFVECSPHPVLTVGVSETAEAAGVDVVAVGTLRRDEGGPERFLTSMGELWAAGAAADWPAAIGGGRRVPLPTYAFQHERFWLEPVPAADVSAAGLTEAGHPLLGAVVRLPGTGGVVLTGRLSVRAQPWLADHALFGRLILPGTGFVELAIRAGDEVGCGVVEELVLHEPLVIPEDGGVAISVLVEGADDSGRRSLAVHGPGDILHASGVLAPYGDGDATGADLAAWPPRDAEPIDLTGFYDEMAARGYGHGPEFRGLRAAWRTRDGVVAEVALPEGANADGGLHPALLDAVLHAAPLIDAGEREEDGPLIPFAWNGVTLHTAGASHVRARLTTTPDAPEALSIELTDLTGAPVASVRSLTLRAVSARQLSAAQVAQTGDLASLLYRVEWAKTSGTPAGDEVVLECPRHDGDMPGAVRETVLAVLGAIKQRLADEASAASRLVIVTRGAVAATPGERVHDLAGAAVWGLVRAAQAEHPGRFVLVDADGPVLLAGDEPQVAVRDGAVYAPVLAKVRAAAGEPPAVPGQVLITGGTGGLGALVARHLVAERGLRNLLLVSRRGLDAPGAADLRDDLMGLGANVEIAACDIADRDAVAGLLAGRTVGGVVHAAGVLDDGVIESMTPDRMATVFRPKVDAAWHLHELLPDASAFVLFSSATGVLGGPGQANYAAANAFLDALAEQRRADGRAAVSLAWGLWEQATGMTGELAGRDLSRMARESVLALTEREGLALLDAALGLDAATLVPVKFDPASIAHATSPMLRGLAPARRRATGDDPADGQDLRRRLAELPGAERERALLDLVRAQVATVLGHASTDEVSADRAFKEVGFDSLTALELRNRLGAAVALRLPATLVFDYPTPAHLAAYLKSELFEDADPAQDVLKDIDRLEAALAGLASGTGGTGGSRITARLEALVRQWQDKDQGLDGLPVTTTDLESATDDELFAVLDGEFGVHGDENL</sequence>
<dbReference type="Pfam" id="PF00109">
    <property type="entry name" value="ketoacyl-synt"/>
    <property type="match status" value="4"/>
</dbReference>
<dbReference type="InterPro" id="IPR050091">
    <property type="entry name" value="PKS_NRPS_Biosynth_Enz"/>
</dbReference>
<feature type="region of interest" description="N-terminal hotdog fold" evidence="9">
    <location>
        <begin position="4226"/>
        <end position="4351"/>
    </location>
</feature>
<proteinExistence type="predicted"/>
<dbReference type="Pfam" id="PF00698">
    <property type="entry name" value="Acyl_transf_1"/>
    <property type="match status" value="4"/>
</dbReference>
<evidence type="ECO:0000256" key="2">
    <source>
        <dbReference type="ARBA" id="ARBA00004792"/>
    </source>
</evidence>
<dbReference type="Gene3D" id="1.10.1200.10">
    <property type="entry name" value="ACP-like"/>
    <property type="match status" value="4"/>
</dbReference>
<dbReference type="SUPFAM" id="SSF47336">
    <property type="entry name" value="ACP-like"/>
    <property type="match status" value="4"/>
</dbReference>
<dbReference type="SUPFAM" id="SSF51735">
    <property type="entry name" value="NAD(P)-binding Rossmann-fold domains"/>
    <property type="match status" value="8"/>
</dbReference>
<keyword evidence="14" id="KW-1185">Reference proteome</keyword>
<dbReference type="SUPFAM" id="SSF55048">
    <property type="entry name" value="Probable ACP-binding domain of malonyl-CoA ACP transacylase"/>
    <property type="match status" value="4"/>
</dbReference>
<dbReference type="InterPro" id="IPR016036">
    <property type="entry name" value="Malonyl_transacylase_ACP-bd"/>
</dbReference>
<feature type="domain" description="Carrier" evidence="10">
    <location>
        <begin position="4951"/>
        <end position="5026"/>
    </location>
</feature>
<dbReference type="Pfam" id="PF00550">
    <property type="entry name" value="PP-binding"/>
    <property type="match status" value="4"/>
</dbReference>
<dbReference type="PROSITE" id="PS52019">
    <property type="entry name" value="PKS_MFAS_DH"/>
    <property type="match status" value="4"/>
</dbReference>
<dbReference type="PANTHER" id="PTHR43775">
    <property type="entry name" value="FATTY ACID SYNTHASE"/>
    <property type="match status" value="1"/>
</dbReference>
<dbReference type="PROSITE" id="PS00012">
    <property type="entry name" value="PHOSPHOPANTETHEINE"/>
    <property type="match status" value="4"/>
</dbReference>
<comment type="pathway">
    <text evidence="2">Antibiotic biosynthesis.</text>
</comment>
<keyword evidence="7" id="KW-0511">Multifunctional enzyme</keyword>
<dbReference type="FunFam" id="3.40.366.10:FF:000002">
    <property type="entry name" value="Probable polyketide synthase 2"/>
    <property type="match status" value="1"/>
</dbReference>
<dbReference type="InterPro" id="IPR009081">
    <property type="entry name" value="PP-bd_ACP"/>
</dbReference>
<feature type="active site" description="Proton donor; for dehydratase activity" evidence="9">
    <location>
        <position position="1148"/>
    </location>
</feature>
<feature type="active site" description="Proton acceptor; for dehydratase activity" evidence="9">
    <location>
        <position position="2617"/>
    </location>
</feature>
<keyword evidence="6" id="KW-0045">Antibiotic biosynthesis</keyword>
<dbReference type="InterPro" id="IPR001227">
    <property type="entry name" value="Ac_transferase_dom_sf"/>
</dbReference>
<dbReference type="GO" id="GO:0006633">
    <property type="term" value="P:fatty acid biosynthetic process"/>
    <property type="evidence" value="ECO:0007669"/>
    <property type="project" value="InterPro"/>
</dbReference>
<evidence type="ECO:0000259" key="10">
    <source>
        <dbReference type="PROSITE" id="PS50075"/>
    </source>
</evidence>
<comment type="caution">
    <text evidence="13">The sequence shown here is derived from an EMBL/GenBank/DDBJ whole genome shotgun (WGS) entry which is preliminary data.</text>
</comment>
<feature type="region of interest" description="C-terminal hotdog fold" evidence="9">
    <location>
        <begin position="6046"/>
        <end position="6185"/>
    </location>
</feature>
<feature type="active site" description="Proton acceptor; for dehydratase activity" evidence="9">
    <location>
        <position position="4258"/>
    </location>
</feature>
<dbReference type="SMART" id="SM01294">
    <property type="entry name" value="PKS_PP_betabranch"/>
    <property type="match status" value="4"/>
</dbReference>
<dbReference type="InterPro" id="IPR049552">
    <property type="entry name" value="PKS_DH_N"/>
</dbReference>
<dbReference type="Proteomes" id="UP000253303">
    <property type="component" value="Unassembled WGS sequence"/>
</dbReference>
<feature type="active site" description="Proton acceptor; for dehydratase activity" evidence="9">
    <location>
        <position position="5947"/>
    </location>
</feature>
<evidence type="ECO:0000313" key="13">
    <source>
        <dbReference type="EMBL" id="RBQ20836.1"/>
    </source>
</evidence>
<feature type="domain" description="Carrier" evidence="10">
    <location>
        <begin position="6610"/>
        <end position="6685"/>
    </location>
</feature>
<evidence type="ECO:0000256" key="4">
    <source>
        <dbReference type="ARBA" id="ARBA00022553"/>
    </source>
</evidence>
<evidence type="ECO:0000313" key="14">
    <source>
        <dbReference type="Proteomes" id="UP000253303"/>
    </source>
</evidence>
<dbReference type="GO" id="GO:0004312">
    <property type="term" value="F:fatty acid synthase activity"/>
    <property type="evidence" value="ECO:0007669"/>
    <property type="project" value="TreeGrafter"/>
</dbReference>
<dbReference type="Pfam" id="PF08990">
    <property type="entry name" value="Docking"/>
    <property type="match status" value="1"/>
</dbReference>
<feature type="region of interest" description="C-terminal hotdog fold" evidence="9">
    <location>
        <begin position="4364"/>
        <end position="4502"/>
    </location>
</feature>
<feature type="region of interest" description="C-terminal hotdog fold" evidence="9">
    <location>
        <begin position="2723"/>
        <end position="2857"/>
    </location>
</feature>
<keyword evidence="3" id="KW-0596">Phosphopantetheine</keyword>
<dbReference type="InterPro" id="IPR020807">
    <property type="entry name" value="PKS_DH"/>
</dbReference>
<name>A0A366M3R1_9ACTN</name>
<dbReference type="Pfam" id="PF02801">
    <property type="entry name" value="Ketoacyl-synt_C"/>
    <property type="match status" value="4"/>
</dbReference>
<feature type="domain" description="Ketosynthase family 3 (KS3)" evidence="11">
    <location>
        <begin position="5045"/>
        <end position="5455"/>
    </location>
</feature>
<dbReference type="InterPro" id="IPR036291">
    <property type="entry name" value="NAD(P)-bd_dom_sf"/>
</dbReference>
<dbReference type="Pfam" id="PF16197">
    <property type="entry name" value="KAsynt_C_assoc"/>
    <property type="match status" value="4"/>
</dbReference>
<feature type="region of interest" description="N-terminal hotdog fold" evidence="9">
    <location>
        <begin position="2585"/>
        <end position="2709"/>
    </location>
</feature>
<feature type="active site" description="Proton donor; for dehydratase activity" evidence="9">
    <location>
        <position position="6104"/>
    </location>
</feature>
<dbReference type="InterPro" id="IPR014043">
    <property type="entry name" value="Acyl_transferase_dom"/>
</dbReference>
<feature type="domain" description="PKS/mFAS DH" evidence="12">
    <location>
        <begin position="957"/>
        <end position="1223"/>
    </location>
</feature>
<dbReference type="InterPro" id="IPR049551">
    <property type="entry name" value="PKS_DH_C"/>
</dbReference>
<evidence type="ECO:0000256" key="1">
    <source>
        <dbReference type="ARBA" id="ARBA00001957"/>
    </source>
</evidence>
<feature type="region of interest" description="C-terminal hotdog fold" evidence="9">
    <location>
        <begin position="1089"/>
        <end position="1223"/>
    </location>
</feature>
<dbReference type="Pfam" id="PF21089">
    <property type="entry name" value="PKS_DH_N"/>
    <property type="match status" value="4"/>
</dbReference>
<dbReference type="Gene3D" id="3.30.70.3290">
    <property type="match status" value="4"/>
</dbReference>
<evidence type="ECO:0000259" key="12">
    <source>
        <dbReference type="PROSITE" id="PS52019"/>
    </source>
</evidence>
<dbReference type="SMART" id="SM00826">
    <property type="entry name" value="PKS_DH"/>
    <property type="match status" value="4"/>
</dbReference>
<dbReference type="InterPro" id="IPR016039">
    <property type="entry name" value="Thiolase-like"/>
</dbReference>
<feature type="domain" description="Ketosynthase family 3 (KS3)" evidence="11">
    <location>
        <begin position="1732"/>
        <end position="2143"/>
    </location>
</feature>
<dbReference type="InterPro" id="IPR014031">
    <property type="entry name" value="Ketoacyl_synth_C"/>
</dbReference>
<dbReference type="CDD" id="cd00833">
    <property type="entry name" value="PKS"/>
    <property type="match status" value="4"/>
</dbReference>
<feature type="active site" description="Proton donor; for dehydratase activity" evidence="9">
    <location>
        <position position="2782"/>
    </location>
</feature>
<feature type="domain" description="PKS/mFAS DH" evidence="12">
    <location>
        <begin position="4226"/>
        <end position="4502"/>
    </location>
</feature>
<keyword evidence="8" id="KW-0012">Acyltransferase</keyword>
<evidence type="ECO:0000259" key="11">
    <source>
        <dbReference type="PROSITE" id="PS52004"/>
    </source>
</evidence>
<dbReference type="CDD" id="cd08956">
    <property type="entry name" value="KR_3_FAS_SDR_x"/>
    <property type="match status" value="4"/>
</dbReference>
<dbReference type="SMART" id="SM00827">
    <property type="entry name" value="PKS_AT"/>
    <property type="match status" value="4"/>
</dbReference>
<gene>
    <name evidence="13" type="ORF">DP939_07130</name>
</gene>
<dbReference type="InterPro" id="IPR016035">
    <property type="entry name" value="Acyl_Trfase/lysoPLipase"/>
</dbReference>
<evidence type="ECO:0000256" key="7">
    <source>
        <dbReference type="ARBA" id="ARBA00023268"/>
    </source>
</evidence>